<proteinExistence type="predicted"/>
<accession>A0A645HCG9</accession>
<dbReference type="EMBL" id="VSSQ01089633">
    <property type="protein sequence ID" value="MPN35819.1"/>
    <property type="molecule type" value="Genomic_DNA"/>
</dbReference>
<gene>
    <name evidence="1" type="ORF">SDC9_183321</name>
</gene>
<evidence type="ECO:0000313" key="1">
    <source>
        <dbReference type="EMBL" id="MPN35819.1"/>
    </source>
</evidence>
<reference evidence="1" key="1">
    <citation type="submission" date="2019-08" db="EMBL/GenBank/DDBJ databases">
        <authorList>
            <person name="Kucharzyk K."/>
            <person name="Murdoch R.W."/>
            <person name="Higgins S."/>
            <person name="Loffler F."/>
        </authorList>
    </citation>
    <scope>NUCLEOTIDE SEQUENCE</scope>
</reference>
<name>A0A645HCG9_9ZZZZ</name>
<dbReference type="AlphaFoldDB" id="A0A645HCG9"/>
<sequence>MAIAAAWSRPRCRTNPDIVPAVKVIKEMVVPSGQVLTRKSRPGCSQQTGNCMISERIVVVEIVFVLPVIIFKCFQVCSTLCRTGNFSVGIPVIFLFQKIHSKIAFKRQVWSNREIEAKSSVYLHAASECFHPVTDSYGRLTVHFSHREVGIGSVLSGINSVDFRVIGILDG</sequence>
<protein>
    <submittedName>
        <fullName evidence="1">Uncharacterized protein</fullName>
    </submittedName>
</protein>
<organism evidence="1">
    <name type="scientific">bioreactor metagenome</name>
    <dbReference type="NCBI Taxonomy" id="1076179"/>
    <lineage>
        <taxon>unclassified sequences</taxon>
        <taxon>metagenomes</taxon>
        <taxon>ecological metagenomes</taxon>
    </lineage>
</organism>
<comment type="caution">
    <text evidence="1">The sequence shown here is derived from an EMBL/GenBank/DDBJ whole genome shotgun (WGS) entry which is preliminary data.</text>
</comment>